<accession>A0A238U6Q4</accession>
<name>A0A238U6Q4_9FLAO</name>
<sequence length="282" mass="30587">MQVFDTIHKRKSAIITAILLLLILLMMYGFGMRYMDPPVEYGVSINYGDSNVGSGEPVEKVKATQPKAEEVQEEKVEEQIEKVEEQPKEEIAEEVITDDTTKEDVPVVEKNEEKKESVKEVKEVKEEKPKEKPKPKPSKAATDALNSLLKGSSPDGEVKKGEGDDAQTGVKGDKKGDPDSNKYYGEAGGGSGGNYNLAGRKALSKPVQKPDCEEEGTVVVSIEVNKDGSVIKASPGARGTTNSAPCLFKAAKEAALKTKWNPDGNAPKKQKGTIIYKFSLSK</sequence>
<keyword evidence="2" id="KW-1133">Transmembrane helix</keyword>
<feature type="region of interest" description="Disordered" evidence="1">
    <location>
        <begin position="62"/>
        <end position="198"/>
    </location>
</feature>
<reference evidence="3 4" key="1">
    <citation type="submission" date="2017-07" db="EMBL/GenBank/DDBJ databases">
        <authorList>
            <person name="Sun Z.S."/>
            <person name="Albrecht U."/>
            <person name="Echele G."/>
            <person name="Lee C.C."/>
        </authorList>
    </citation>
    <scope>NUCLEOTIDE SEQUENCE [LARGE SCALE GENOMIC DNA]</scope>
    <source>
        <strain evidence="4">type strain: KCTC 22618</strain>
    </source>
</reference>
<dbReference type="Gene3D" id="3.30.1150.10">
    <property type="match status" value="1"/>
</dbReference>
<dbReference type="SUPFAM" id="SSF74653">
    <property type="entry name" value="TolA/TonB C-terminal domain"/>
    <property type="match status" value="1"/>
</dbReference>
<organism evidence="3 4">
    <name type="scientific">Tenacibaculum jejuense</name>
    <dbReference type="NCBI Taxonomy" id="584609"/>
    <lineage>
        <taxon>Bacteria</taxon>
        <taxon>Pseudomonadati</taxon>
        <taxon>Bacteroidota</taxon>
        <taxon>Flavobacteriia</taxon>
        <taxon>Flavobacteriales</taxon>
        <taxon>Flavobacteriaceae</taxon>
        <taxon>Tenacibaculum</taxon>
    </lineage>
</organism>
<feature type="compositionally biased region" description="Basic and acidic residues" evidence="1">
    <location>
        <begin position="62"/>
        <end position="90"/>
    </location>
</feature>
<protein>
    <recommendedName>
        <fullName evidence="5">Energy transducer TonB</fullName>
    </recommendedName>
</protein>
<dbReference type="EMBL" id="LT899436">
    <property type="protein sequence ID" value="SNR14881.1"/>
    <property type="molecule type" value="Genomic_DNA"/>
</dbReference>
<evidence type="ECO:0000256" key="1">
    <source>
        <dbReference type="SAM" id="MobiDB-lite"/>
    </source>
</evidence>
<keyword evidence="2" id="KW-0472">Membrane</keyword>
<keyword evidence="2" id="KW-0812">Transmembrane</keyword>
<proteinExistence type="predicted"/>
<evidence type="ECO:0000313" key="4">
    <source>
        <dbReference type="Proteomes" id="UP000215214"/>
    </source>
</evidence>
<evidence type="ECO:0008006" key="5">
    <source>
        <dbReference type="Google" id="ProtNLM"/>
    </source>
</evidence>
<dbReference type="OrthoDB" id="676306at2"/>
<keyword evidence="4" id="KW-1185">Reference proteome</keyword>
<feature type="compositionally biased region" description="Basic and acidic residues" evidence="1">
    <location>
        <begin position="99"/>
        <end position="134"/>
    </location>
</feature>
<dbReference type="AlphaFoldDB" id="A0A238U6Q4"/>
<evidence type="ECO:0000313" key="3">
    <source>
        <dbReference type="EMBL" id="SNR14881.1"/>
    </source>
</evidence>
<gene>
    <name evidence="3" type="ORF">TJEJU_1132</name>
</gene>
<feature type="transmembrane region" description="Helical" evidence="2">
    <location>
        <begin position="12"/>
        <end position="31"/>
    </location>
</feature>
<dbReference type="RefSeq" id="WP_095070157.1">
    <property type="nucleotide sequence ID" value="NZ_LT899436.1"/>
</dbReference>
<dbReference type="Proteomes" id="UP000215214">
    <property type="component" value="Chromosome TJEJU"/>
</dbReference>
<feature type="compositionally biased region" description="Basic and acidic residues" evidence="1">
    <location>
        <begin position="171"/>
        <end position="180"/>
    </location>
</feature>
<evidence type="ECO:0000256" key="2">
    <source>
        <dbReference type="SAM" id="Phobius"/>
    </source>
</evidence>
<dbReference type="KEGG" id="tje:TJEJU_1132"/>